<name>A0A256GAH4_9HYPH</name>
<protein>
    <submittedName>
        <fullName evidence="2">Uncharacterized protein</fullName>
    </submittedName>
</protein>
<gene>
    <name evidence="2" type="ORF">CEV33_4667</name>
</gene>
<sequence length="45" mass="4836">MHEISSGSPIDVDFGVLLDERGHPRPGPGIGHEPGPLNEREFSSI</sequence>
<dbReference type="EMBL" id="NNRL01000046">
    <property type="protein sequence ID" value="OYR24114.1"/>
    <property type="molecule type" value="Genomic_DNA"/>
</dbReference>
<dbReference type="Proteomes" id="UP000216478">
    <property type="component" value="Unassembled WGS sequence"/>
</dbReference>
<feature type="region of interest" description="Disordered" evidence="1">
    <location>
        <begin position="1"/>
        <end position="45"/>
    </location>
</feature>
<evidence type="ECO:0000313" key="2">
    <source>
        <dbReference type="EMBL" id="OYR24114.1"/>
    </source>
</evidence>
<comment type="caution">
    <text evidence="2">The sequence shown here is derived from an EMBL/GenBank/DDBJ whole genome shotgun (WGS) entry which is preliminary data.</text>
</comment>
<dbReference type="AlphaFoldDB" id="A0A256GAH4"/>
<reference evidence="2 3" key="1">
    <citation type="submission" date="2017-07" db="EMBL/GenBank/DDBJ databases">
        <title>Phylogenetic study on the rhizospheric bacterium Ochrobactrum sp. A44.</title>
        <authorList>
            <person name="Krzyzanowska D.M."/>
            <person name="Ossowicki A."/>
            <person name="Rajewska M."/>
            <person name="Maciag T."/>
            <person name="Kaczynski Z."/>
            <person name="Czerwicka M."/>
            <person name="Jafra S."/>
        </authorList>
    </citation>
    <scope>NUCLEOTIDE SEQUENCE [LARGE SCALE GENOMIC DNA]</scope>
    <source>
        <strain evidence="2 3">OgA9a</strain>
    </source>
</reference>
<evidence type="ECO:0000313" key="3">
    <source>
        <dbReference type="Proteomes" id="UP000216478"/>
    </source>
</evidence>
<evidence type="ECO:0000256" key="1">
    <source>
        <dbReference type="SAM" id="MobiDB-lite"/>
    </source>
</evidence>
<keyword evidence="3" id="KW-1185">Reference proteome</keyword>
<accession>A0A256GAH4</accession>
<organism evidence="2 3">
    <name type="scientific">Brucella grignonensis</name>
    <dbReference type="NCBI Taxonomy" id="94627"/>
    <lineage>
        <taxon>Bacteria</taxon>
        <taxon>Pseudomonadati</taxon>
        <taxon>Pseudomonadota</taxon>
        <taxon>Alphaproteobacteria</taxon>
        <taxon>Hyphomicrobiales</taxon>
        <taxon>Brucellaceae</taxon>
        <taxon>Brucella/Ochrobactrum group</taxon>
        <taxon>Brucella</taxon>
    </lineage>
</organism>
<proteinExistence type="predicted"/>